<reference evidence="3 4" key="1">
    <citation type="submission" date="2024-09" db="EMBL/GenBank/DDBJ databases">
        <title>Rethinking Asexuality: The Enigmatic Case of Functional Sexual Genes in Lepraria (Stereocaulaceae).</title>
        <authorList>
            <person name="Doellman M."/>
            <person name="Sun Y."/>
            <person name="Barcenas-Pena A."/>
            <person name="Lumbsch H.T."/>
            <person name="Grewe F."/>
        </authorList>
    </citation>
    <scope>NUCLEOTIDE SEQUENCE [LARGE SCALE GENOMIC DNA]</scope>
    <source>
        <strain evidence="3 4">Grewe 0041</strain>
    </source>
</reference>
<feature type="region of interest" description="Disordered" evidence="2">
    <location>
        <begin position="49"/>
        <end position="122"/>
    </location>
</feature>
<feature type="compositionally biased region" description="Basic and acidic residues" evidence="2">
    <location>
        <begin position="82"/>
        <end position="100"/>
    </location>
</feature>
<accession>A0ABR4BPD5</accession>
<comment type="caution">
    <text evidence="3">The sequence shown here is derived from an EMBL/GenBank/DDBJ whole genome shotgun (WGS) entry which is preliminary data.</text>
</comment>
<keyword evidence="1" id="KW-0175">Coiled coil</keyword>
<evidence type="ECO:0000313" key="4">
    <source>
        <dbReference type="Proteomes" id="UP001590951"/>
    </source>
</evidence>
<protein>
    <submittedName>
        <fullName evidence="3">Uncharacterized protein</fullName>
    </submittedName>
</protein>
<proteinExistence type="predicted"/>
<feature type="coiled-coil region" evidence="1">
    <location>
        <begin position="122"/>
        <end position="205"/>
    </location>
</feature>
<gene>
    <name evidence="3" type="ORF">ABVK25_000970</name>
</gene>
<feature type="region of interest" description="Disordered" evidence="2">
    <location>
        <begin position="1"/>
        <end position="24"/>
    </location>
</feature>
<dbReference type="EMBL" id="JBHFEH010000001">
    <property type="protein sequence ID" value="KAL2059677.1"/>
    <property type="molecule type" value="Genomic_DNA"/>
</dbReference>
<evidence type="ECO:0000256" key="1">
    <source>
        <dbReference type="SAM" id="Coils"/>
    </source>
</evidence>
<name>A0ABR4BPD5_9LECA</name>
<sequence length="346" mass="41925">MEWPMVFIPRPGQHRGRPNSEHNMNRQSMCYQDAQGMLVPAVAVAPVHRSASARRSPQVVINNDYDPPSPVRARSQRRHSSHGRDYRYDDDYWSDEPEHTPRRHRSRRGRRTPSRSLSPYYDADYERKMKKLEELEEREKEEAAREKYEEERILREARKAKKRKDEEELKRKAIEEYEIKKLEEKAKKDEEKAQKDKEKKEQDEEFKKRVKETFEQAGYDEESIEKVLKKGENQGEEGHKNKEKMIMDLRRPTFVKVHRKHISPDTLDEHDLPWEWDTRDLNYILIQQWIPVNDQAILFEHTRKLRERKQLTDTTFELRKERHKLLMVRQKSPGKKRSPVRNWMFT</sequence>
<organism evidence="3 4">
    <name type="scientific">Lepraria finkii</name>
    <dbReference type="NCBI Taxonomy" id="1340010"/>
    <lineage>
        <taxon>Eukaryota</taxon>
        <taxon>Fungi</taxon>
        <taxon>Dikarya</taxon>
        <taxon>Ascomycota</taxon>
        <taxon>Pezizomycotina</taxon>
        <taxon>Lecanoromycetes</taxon>
        <taxon>OSLEUM clade</taxon>
        <taxon>Lecanoromycetidae</taxon>
        <taxon>Lecanorales</taxon>
        <taxon>Lecanorineae</taxon>
        <taxon>Stereocaulaceae</taxon>
        <taxon>Lepraria</taxon>
    </lineage>
</organism>
<keyword evidence="4" id="KW-1185">Reference proteome</keyword>
<evidence type="ECO:0000313" key="3">
    <source>
        <dbReference type="EMBL" id="KAL2059677.1"/>
    </source>
</evidence>
<dbReference type="Proteomes" id="UP001590951">
    <property type="component" value="Unassembled WGS sequence"/>
</dbReference>
<feature type="compositionally biased region" description="Basic residues" evidence="2">
    <location>
        <begin position="101"/>
        <end position="113"/>
    </location>
</feature>
<evidence type="ECO:0000256" key="2">
    <source>
        <dbReference type="SAM" id="MobiDB-lite"/>
    </source>
</evidence>